<gene>
    <name evidence="3" type="ORF">QO005_000898</name>
</gene>
<dbReference type="EMBL" id="JAUSWH010000002">
    <property type="protein sequence ID" value="MDQ0454571.1"/>
    <property type="molecule type" value="Genomic_DNA"/>
</dbReference>
<feature type="compositionally biased region" description="Pro residues" evidence="1">
    <location>
        <begin position="57"/>
        <end position="75"/>
    </location>
</feature>
<name>A0ABU0I8L0_9HYPH</name>
<organism evidence="3 4">
    <name type="scientific">Rhizobium paknamense</name>
    <dbReference type="NCBI Taxonomy" id="1206817"/>
    <lineage>
        <taxon>Bacteria</taxon>
        <taxon>Pseudomonadati</taxon>
        <taxon>Pseudomonadota</taxon>
        <taxon>Alphaproteobacteria</taxon>
        <taxon>Hyphomicrobiales</taxon>
        <taxon>Rhizobiaceae</taxon>
        <taxon>Rhizobium/Agrobacterium group</taxon>
        <taxon>Rhizobium</taxon>
    </lineage>
</organism>
<evidence type="ECO:0000256" key="1">
    <source>
        <dbReference type="SAM" id="MobiDB-lite"/>
    </source>
</evidence>
<protein>
    <submittedName>
        <fullName evidence="3">Uncharacterized protein</fullName>
    </submittedName>
</protein>
<dbReference type="RefSeq" id="WP_307156779.1">
    <property type="nucleotide sequence ID" value="NZ_JAUSWH010000002.1"/>
</dbReference>
<evidence type="ECO:0000256" key="2">
    <source>
        <dbReference type="SAM" id="SignalP"/>
    </source>
</evidence>
<reference evidence="3 4" key="1">
    <citation type="submission" date="2023-07" db="EMBL/GenBank/DDBJ databases">
        <title>Genomic Encyclopedia of Type Strains, Phase IV (KMG-IV): sequencing the most valuable type-strain genomes for metagenomic binning, comparative biology and taxonomic classification.</title>
        <authorList>
            <person name="Goeker M."/>
        </authorList>
    </citation>
    <scope>NUCLEOTIDE SEQUENCE [LARGE SCALE GENOMIC DNA]</scope>
    <source>
        <strain evidence="3 4">DSM 100301</strain>
    </source>
</reference>
<proteinExistence type="predicted"/>
<feature type="chain" id="PRO_5047139294" evidence="2">
    <location>
        <begin position="29"/>
        <end position="142"/>
    </location>
</feature>
<accession>A0ABU0I8L0</accession>
<comment type="caution">
    <text evidence="3">The sequence shown here is derived from an EMBL/GenBank/DDBJ whole genome shotgun (WGS) entry which is preliminary data.</text>
</comment>
<feature type="region of interest" description="Disordered" evidence="1">
    <location>
        <begin position="49"/>
        <end position="83"/>
    </location>
</feature>
<keyword evidence="2" id="KW-0732">Signal</keyword>
<evidence type="ECO:0000313" key="3">
    <source>
        <dbReference type="EMBL" id="MDQ0454571.1"/>
    </source>
</evidence>
<feature type="signal peptide" evidence="2">
    <location>
        <begin position="1"/>
        <end position="28"/>
    </location>
</feature>
<sequence>MKSMLAKAVLVGLAGLTLTGAGLAPARAGDVSIGFSVGSDEPALAQVWGDDYDRYDPPPPPPRWQRYDPPPPRWDGPPRRDRGMVIEGFCNPGQAMEKARWQGLRRPNIERVTPRRVIVGGWRYGEYDRIAFANRPGCPFAR</sequence>
<keyword evidence="4" id="KW-1185">Reference proteome</keyword>
<evidence type="ECO:0000313" key="4">
    <source>
        <dbReference type="Proteomes" id="UP001235269"/>
    </source>
</evidence>
<dbReference type="Proteomes" id="UP001235269">
    <property type="component" value="Unassembled WGS sequence"/>
</dbReference>